<keyword evidence="1" id="KW-0812">Transmembrane</keyword>
<feature type="transmembrane region" description="Helical" evidence="1">
    <location>
        <begin position="43"/>
        <end position="63"/>
    </location>
</feature>
<keyword evidence="1" id="KW-0472">Membrane</keyword>
<evidence type="ECO:0000256" key="1">
    <source>
        <dbReference type="SAM" id="Phobius"/>
    </source>
</evidence>
<organism evidence="2 3">
    <name type="scientific">Babesia divergens</name>
    <dbReference type="NCBI Taxonomy" id="32595"/>
    <lineage>
        <taxon>Eukaryota</taxon>
        <taxon>Sar</taxon>
        <taxon>Alveolata</taxon>
        <taxon>Apicomplexa</taxon>
        <taxon>Aconoidasida</taxon>
        <taxon>Piroplasmida</taxon>
        <taxon>Babesiidae</taxon>
        <taxon>Babesia</taxon>
    </lineage>
</organism>
<comment type="caution">
    <text evidence="2">The sequence shown here is derived from an EMBL/GenBank/DDBJ whole genome shotgun (WGS) entry which is preliminary data.</text>
</comment>
<gene>
    <name evidence="2" type="ORF">X943_001459</name>
</gene>
<proteinExistence type="predicted"/>
<protein>
    <submittedName>
        <fullName evidence="2">Uncharacterized protein</fullName>
    </submittedName>
</protein>
<dbReference type="Proteomes" id="UP001195914">
    <property type="component" value="Unassembled WGS sequence"/>
</dbReference>
<accession>A0AAD9GHC4</accession>
<keyword evidence="1" id="KW-1133">Transmembrane helix</keyword>
<evidence type="ECO:0000313" key="3">
    <source>
        <dbReference type="Proteomes" id="UP001195914"/>
    </source>
</evidence>
<name>A0AAD9GHC4_BABDI</name>
<sequence>MFVGACLIPLLFVGFCAYARDLIAASLHQRLITPVSFYGYKRGAASVVGVTYSLAIVSALISFHTAAQLSSKEIACPAQLSVVVHKAVLTKRDTVSDGVDKIGNNVCTEFMRAKCLDHASFNMPQVSPDECKSKTHGNFDGSWQLILQLPKALHNGSFFVQGVSRSFLRIPGAESETGTAASYHQLQKSLRKCLESSECKYVSCHDGMLHTDEYFYAGKSGPCAYLKPDLFKLSGYTVYLNYTGLCSRPQQLQTRDFYEVAKLAKSRVQSSFSIAYTPTSQFSISPAHASWICRGIPTIVPMTGHVVAVPASSA</sequence>
<evidence type="ECO:0000313" key="2">
    <source>
        <dbReference type="EMBL" id="KAK1938460.1"/>
    </source>
</evidence>
<keyword evidence="3" id="KW-1185">Reference proteome</keyword>
<reference evidence="2" key="1">
    <citation type="journal article" date="2014" name="Nucleic Acids Res.">
        <title>The evolutionary dynamics of variant antigen genes in Babesia reveal a history of genomic innovation underlying host-parasite interaction.</title>
        <authorList>
            <person name="Jackson A.P."/>
            <person name="Otto T.D."/>
            <person name="Darby A."/>
            <person name="Ramaprasad A."/>
            <person name="Xia D."/>
            <person name="Echaide I.E."/>
            <person name="Farber M."/>
            <person name="Gahlot S."/>
            <person name="Gamble J."/>
            <person name="Gupta D."/>
            <person name="Gupta Y."/>
            <person name="Jackson L."/>
            <person name="Malandrin L."/>
            <person name="Malas T.B."/>
            <person name="Moussa E."/>
            <person name="Nair M."/>
            <person name="Reid A.J."/>
            <person name="Sanders M."/>
            <person name="Sharma J."/>
            <person name="Tracey A."/>
            <person name="Quail M.A."/>
            <person name="Weir W."/>
            <person name="Wastling J.M."/>
            <person name="Hall N."/>
            <person name="Willadsen P."/>
            <person name="Lingelbach K."/>
            <person name="Shiels B."/>
            <person name="Tait A."/>
            <person name="Berriman M."/>
            <person name="Allred D.R."/>
            <person name="Pain A."/>
        </authorList>
    </citation>
    <scope>NUCLEOTIDE SEQUENCE</scope>
    <source>
        <strain evidence="2">1802A</strain>
    </source>
</reference>
<dbReference type="EMBL" id="JAHBMH010000024">
    <property type="protein sequence ID" value="KAK1938460.1"/>
    <property type="molecule type" value="Genomic_DNA"/>
</dbReference>
<dbReference type="AlphaFoldDB" id="A0AAD9GHC4"/>
<reference evidence="2" key="2">
    <citation type="submission" date="2021-05" db="EMBL/GenBank/DDBJ databases">
        <authorList>
            <person name="Pain A."/>
        </authorList>
    </citation>
    <scope>NUCLEOTIDE SEQUENCE</scope>
    <source>
        <strain evidence="2">1802A</strain>
    </source>
</reference>